<feature type="chain" id="PRO_5045347005" evidence="2">
    <location>
        <begin position="22"/>
        <end position="192"/>
    </location>
</feature>
<sequence>MKKVALMLIGLFATLPGIAFAHAGGGELTGFMHGFGHPIGGLDHMLAMVAVGLWAAQSGGKASWVVPCTFVGVMVLGGILGFSGVSLPFVEEGILVSILILGVLIASAYKAPLVFSSLIVGLFAIFHGHAHGTEMPVSMSAATYAIGFALATAMLHFAGIGMGMLMKQANVQAVSRLAGGVIALGGVYLAIA</sequence>
<evidence type="ECO:0000313" key="4">
    <source>
        <dbReference type="Proteomes" id="UP001163739"/>
    </source>
</evidence>
<feature type="transmembrane region" description="Helical" evidence="1">
    <location>
        <begin position="89"/>
        <end position="106"/>
    </location>
</feature>
<feature type="transmembrane region" description="Helical" evidence="1">
    <location>
        <begin position="113"/>
        <end position="130"/>
    </location>
</feature>
<accession>A0ABY6N5U0</accession>
<dbReference type="Pfam" id="PF04955">
    <property type="entry name" value="HupE_UreJ"/>
    <property type="match status" value="1"/>
</dbReference>
<feature type="signal peptide" evidence="2">
    <location>
        <begin position="1"/>
        <end position="21"/>
    </location>
</feature>
<feature type="transmembrane region" description="Helical" evidence="1">
    <location>
        <begin position="142"/>
        <end position="166"/>
    </location>
</feature>
<feature type="transmembrane region" description="Helical" evidence="1">
    <location>
        <begin position="63"/>
        <end position="83"/>
    </location>
</feature>
<gene>
    <name evidence="3" type="ORF">NKI27_07060</name>
</gene>
<keyword evidence="1" id="KW-0812">Transmembrane</keyword>
<evidence type="ECO:0000313" key="3">
    <source>
        <dbReference type="EMBL" id="UZE97496.1"/>
    </source>
</evidence>
<proteinExistence type="predicted"/>
<dbReference type="RefSeq" id="WP_265048969.1">
    <property type="nucleotide sequence ID" value="NZ_CP100390.1"/>
</dbReference>
<dbReference type="EMBL" id="CP100390">
    <property type="protein sequence ID" value="UZE97496.1"/>
    <property type="molecule type" value="Genomic_DNA"/>
</dbReference>
<keyword evidence="2" id="KW-0732">Signal</keyword>
<feature type="transmembrane region" description="Helical" evidence="1">
    <location>
        <begin position="39"/>
        <end position="56"/>
    </location>
</feature>
<reference evidence="3" key="1">
    <citation type="submission" date="2022-06" db="EMBL/GenBank/DDBJ databases">
        <title>Alkalimarinus sp. nov., isolated from gut of a Alitta virens.</title>
        <authorList>
            <person name="Yang A.I."/>
            <person name="Shin N.-R."/>
        </authorList>
    </citation>
    <scope>NUCLEOTIDE SEQUENCE</scope>
    <source>
        <strain evidence="3">A2M4</strain>
    </source>
</reference>
<protein>
    <submittedName>
        <fullName evidence="3">HupE/UreJ family protein</fullName>
    </submittedName>
</protein>
<dbReference type="Proteomes" id="UP001163739">
    <property type="component" value="Chromosome"/>
</dbReference>
<evidence type="ECO:0000256" key="1">
    <source>
        <dbReference type="SAM" id="Phobius"/>
    </source>
</evidence>
<organism evidence="3 4">
    <name type="scientific">Alkalimarinus alittae</name>
    <dbReference type="NCBI Taxonomy" id="2961619"/>
    <lineage>
        <taxon>Bacteria</taxon>
        <taxon>Pseudomonadati</taxon>
        <taxon>Pseudomonadota</taxon>
        <taxon>Gammaproteobacteria</taxon>
        <taxon>Alteromonadales</taxon>
        <taxon>Alteromonadaceae</taxon>
        <taxon>Alkalimarinus</taxon>
    </lineage>
</organism>
<keyword evidence="1" id="KW-0472">Membrane</keyword>
<dbReference type="PIRSF" id="PIRSF016919">
    <property type="entry name" value="HupE_UreJ"/>
    <property type="match status" value="1"/>
</dbReference>
<dbReference type="InterPro" id="IPR007038">
    <property type="entry name" value="HupE_UreJ"/>
</dbReference>
<evidence type="ECO:0000256" key="2">
    <source>
        <dbReference type="SAM" id="SignalP"/>
    </source>
</evidence>
<name>A0ABY6N5U0_9ALTE</name>
<feature type="transmembrane region" description="Helical" evidence="1">
    <location>
        <begin position="173"/>
        <end position="191"/>
    </location>
</feature>
<keyword evidence="1" id="KW-1133">Transmembrane helix</keyword>
<keyword evidence="4" id="KW-1185">Reference proteome</keyword>